<dbReference type="Gene3D" id="3.40.30.10">
    <property type="entry name" value="Glutaredoxin"/>
    <property type="match status" value="1"/>
</dbReference>
<organism evidence="14 15">
    <name type="scientific">Simiduia curdlanivorans</name>
    <dbReference type="NCBI Taxonomy" id="1492769"/>
    <lineage>
        <taxon>Bacteria</taxon>
        <taxon>Pseudomonadati</taxon>
        <taxon>Pseudomonadota</taxon>
        <taxon>Gammaproteobacteria</taxon>
        <taxon>Cellvibrionales</taxon>
        <taxon>Cellvibrionaceae</taxon>
        <taxon>Simiduia</taxon>
    </lineage>
</organism>
<dbReference type="GO" id="GO:0140824">
    <property type="term" value="F:thioredoxin-dependent peroxiredoxin activity"/>
    <property type="evidence" value="ECO:0007669"/>
    <property type="project" value="UniProtKB-EC"/>
</dbReference>
<dbReference type="PROSITE" id="PS51352">
    <property type="entry name" value="THIOREDOXIN_2"/>
    <property type="match status" value="1"/>
</dbReference>
<comment type="caution">
    <text evidence="14">The sequence shown here is derived from an EMBL/GenBank/DDBJ whole genome shotgun (WGS) entry which is preliminary data.</text>
</comment>
<dbReference type="Pfam" id="PF00578">
    <property type="entry name" value="AhpC-TSA"/>
    <property type="match status" value="1"/>
</dbReference>
<keyword evidence="6" id="KW-1015">Disulfide bond</keyword>
<keyword evidence="3 14" id="KW-0575">Peroxidase</keyword>
<protein>
    <recommendedName>
        <fullName evidence="2">thioredoxin-dependent peroxiredoxin</fullName>
        <ecNumber evidence="2">1.11.1.24</ecNumber>
    </recommendedName>
    <alternativeName>
        <fullName evidence="8">Thioredoxin peroxidase</fullName>
    </alternativeName>
    <alternativeName>
        <fullName evidence="10">Thioredoxin-dependent peroxiredoxin Bcp</fullName>
    </alternativeName>
</protein>
<reference evidence="15" key="1">
    <citation type="journal article" date="2019" name="Int. J. Syst. Evol. Microbiol.">
        <title>The Global Catalogue of Microorganisms (GCM) 10K type strain sequencing project: providing services to taxonomists for standard genome sequencing and annotation.</title>
        <authorList>
            <consortium name="The Broad Institute Genomics Platform"/>
            <consortium name="The Broad Institute Genome Sequencing Center for Infectious Disease"/>
            <person name="Wu L."/>
            <person name="Ma J."/>
        </authorList>
    </citation>
    <scope>NUCLEOTIDE SEQUENCE [LARGE SCALE GENOMIC DNA]</scope>
    <source>
        <strain evidence="15">CECT 8570</strain>
    </source>
</reference>
<feature type="chain" id="PRO_5046556412" description="thioredoxin-dependent peroxiredoxin" evidence="12">
    <location>
        <begin position="30"/>
        <end position="235"/>
    </location>
</feature>
<dbReference type="InterPro" id="IPR013766">
    <property type="entry name" value="Thioredoxin_domain"/>
</dbReference>
<keyword evidence="4" id="KW-0049">Antioxidant</keyword>
<dbReference type="RefSeq" id="WP_290264469.1">
    <property type="nucleotide sequence ID" value="NZ_JAUFQG010000006.1"/>
</dbReference>
<evidence type="ECO:0000313" key="15">
    <source>
        <dbReference type="Proteomes" id="UP001595840"/>
    </source>
</evidence>
<dbReference type="CDD" id="cd02970">
    <property type="entry name" value="PRX_like2"/>
    <property type="match status" value="1"/>
</dbReference>
<keyword evidence="12" id="KW-0732">Signal</keyword>
<dbReference type="EC" id="1.11.1.24" evidence="2"/>
<sequence length="235" mass="25841">MITLGLKNMLYRGICLTFGMAMFAGVAVAAETQLTLPNLPDASKMTAPTQDQLGTLAEGYGLRVGEAMPSFVLQRHTGEPAKSSELLAGGETLLIIFYRGGWCPYCNLQIRQLTESYSQFKQRKVLPVLISADEVDAAALAQSRYEIPFPVLSDPDLSAHKAFRVVMSLTPELYETYKGYGIDVEQWSGRVHHQFAVASAFLVDPKGKVKWAHASLDYKQRPSVAQLLGVIDAQK</sequence>
<dbReference type="Proteomes" id="UP001595840">
    <property type="component" value="Unassembled WGS sequence"/>
</dbReference>
<dbReference type="SUPFAM" id="SSF52833">
    <property type="entry name" value="Thioredoxin-like"/>
    <property type="match status" value="1"/>
</dbReference>
<evidence type="ECO:0000256" key="10">
    <source>
        <dbReference type="ARBA" id="ARBA00042639"/>
    </source>
</evidence>
<evidence type="ECO:0000256" key="8">
    <source>
        <dbReference type="ARBA" id="ARBA00032824"/>
    </source>
</evidence>
<comment type="function">
    <text evidence="1">Thiol-specific peroxidase that catalyzes the reduction of hydrogen peroxide and organic hydroperoxides to water and alcohols, respectively. Plays a role in cell protection against oxidative stress by detoxifying peroxides and as sensor of hydrogen peroxide-mediated signaling events.</text>
</comment>
<comment type="catalytic activity">
    <reaction evidence="11">
        <text>a hydroperoxide + [thioredoxin]-dithiol = an alcohol + [thioredoxin]-disulfide + H2O</text>
        <dbReference type="Rhea" id="RHEA:62620"/>
        <dbReference type="Rhea" id="RHEA-COMP:10698"/>
        <dbReference type="Rhea" id="RHEA-COMP:10700"/>
        <dbReference type="ChEBI" id="CHEBI:15377"/>
        <dbReference type="ChEBI" id="CHEBI:29950"/>
        <dbReference type="ChEBI" id="CHEBI:30879"/>
        <dbReference type="ChEBI" id="CHEBI:35924"/>
        <dbReference type="ChEBI" id="CHEBI:50058"/>
        <dbReference type="EC" id="1.11.1.24"/>
    </reaction>
</comment>
<evidence type="ECO:0000256" key="12">
    <source>
        <dbReference type="SAM" id="SignalP"/>
    </source>
</evidence>
<feature type="signal peptide" evidence="12">
    <location>
        <begin position="1"/>
        <end position="29"/>
    </location>
</feature>
<dbReference type="EMBL" id="JBHSCX010000001">
    <property type="protein sequence ID" value="MFC4360712.1"/>
    <property type="molecule type" value="Genomic_DNA"/>
</dbReference>
<gene>
    <name evidence="14" type="ORF">ACFOX3_00290</name>
</gene>
<evidence type="ECO:0000256" key="1">
    <source>
        <dbReference type="ARBA" id="ARBA00003330"/>
    </source>
</evidence>
<dbReference type="InterPro" id="IPR036249">
    <property type="entry name" value="Thioredoxin-like_sf"/>
</dbReference>
<dbReference type="PANTHER" id="PTHR42801:SF7">
    <property type="entry name" value="SLL1159 PROTEIN"/>
    <property type="match status" value="1"/>
</dbReference>
<evidence type="ECO:0000256" key="2">
    <source>
        <dbReference type="ARBA" id="ARBA00013017"/>
    </source>
</evidence>
<keyword evidence="5 14" id="KW-0560">Oxidoreductase</keyword>
<evidence type="ECO:0000256" key="3">
    <source>
        <dbReference type="ARBA" id="ARBA00022559"/>
    </source>
</evidence>
<name>A0ABV8UZ67_9GAMM</name>
<evidence type="ECO:0000259" key="13">
    <source>
        <dbReference type="PROSITE" id="PS51352"/>
    </source>
</evidence>
<dbReference type="InterPro" id="IPR050924">
    <property type="entry name" value="Peroxiredoxin_BCP/PrxQ"/>
</dbReference>
<comment type="similarity">
    <text evidence="9">Belongs to the peroxiredoxin family. BCP/PrxQ subfamily.</text>
</comment>
<evidence type="ECO:0000256" key="5">
    <source>
        <dbReference type="ARBA" id="ARBA00023002"/>
    </source>
</evidence>
<feature type="domain" description="Thioredoxin" evidence="13">
    <location>
        <begin position="62"/>
        <end position="235"/>
    </location>
</feature>
<proteinExistence type="inferred from homology"/>
<accession>A0ABV8UZ67</accession>
<evidence type="ECO:0000256" key="7">
    <source>
        <dbReference type="ARBA" id="ARBA00023284"/>
    </source>
</evidence>
<keyword evidence="7" id="KW-0676">Redox-active center</keyword>
<keyword evidence="15" id="KW-1185">Reference proteome</keyword>
<evidence type="ECO:0000256" key="4">
    <source>
        <dbReference type="ARBA" id="ARBA00022862"/>
    </source>
</evidence>
<evidence type="ECO:0000256" key="9">
    <source>
        <dbReference type="ARBA" id="ARBA00038489"/>
    </source>
</evidence>
<dbReference type="PANTHER" id="PTHR42801">
    <property type="entry name" value="THIOREDOXIN-DEPENDENT PEROXIDE REDUCTASE"/>
    <property type="match status" value="1"/>
</dbReference>
<evidence type="ECO:0000256" key="11">
    <source>
        <dbReference type="ARBA" id="ARBA00049091"/>
    </source>
</evidence>
<dbReference type="InterPro" id="IPR000866">
    <property type="entry name" value="AhpC/TSA"/>
</dbReference>
<evidence type="ECO:0000313" key="14">
    <source>
        <dbReference type="EMBL" id="MFC4360712.1"/>
    </source>
</evidence>
<evidence type="ECO:0000256" key="6">
    <source>
        <dbReference type="ARBA" id="ARBA00023157"/>
    </source>
</evidence>